<name>A0A975ARS6_9GAMM</name>
<dbReference type="AlphaFoldDB" id="A0A975ARS6"/>
<organism evidence="3 4">
    <name type="scientific">Agrilutibacter solisilvae</name>
    <dbReference type="NCBI Taxonomy" id="2763317"/>
    <lineage>
        <taxon>Bacteria</taxon>
        <taxon>Pseudomonadati</taxon>
        <taxon>Pseudomonadota</taxon>
        <taxon>Gammaproteobacteria</taxon>
        <taxon>Lysobacterales</taxon>
        <taxon>Lysobacteraceae</taxon>
        <taxon>Agrilutibacter</taxon>
    </lineage>
</organism>
<comment type="similarity">
    <text evidence="1">Belongs to the bactofilin family.</text>
</comment>
<evidence type="ECO:0000313" key="3">
    <source>
        <dbReference type="EMBL" id="QSX77992.1"/>
    </source>
</evidence>
<dbReference type="Proteomes" id="UP000639274">
    <property type="component" value="Chromosome"/>
</dbReference>
<keyword evidence="4" id="KW-1185">Reference proteome</keyword>
<evidence type="ECO:0000313" key="4">
    <source>
        <dbReference type="Proteomes" id="UP000639274"/>
    </source>
</evidence>
<gene>
    <name evidence="3" type="ORF">I8J32_014905</name>
</gene>
<sequence length="179" mass="18438">MAIFNQPSAPKRDTSAPPEPPKPTESALSRSPDPGSEFSFNPAPAQASRTAVAERSEGKESLIASDLTIEGKIEGAGHIRIAGRFKGDVHVQGDLTIEVGAKVNGGVRARKVVIAGELEGNIESAQRVELLESGVIIGDLKAETLLVAAGSRMKGQVEFGSDKGAPKSSGGNAEPAKAS</sequence>
<reference evidence="3 4" key="1">
    <citation type="submission" date="2021-03" db="EMBL/GenBank/DDBJ databases">
        <title>Lysobacter sp. nov. isolated from soil of gangwondo yeongwol, south Korea.</title>
        <authorList>
            <person name="Kim K.R."/>
            <person name="Kim K.H."/>
            <person name="Jeon C.O."/>
        </authorList>
    </citation>
    <scope>NUCLEOTIDE SEQUENCE [LARGE SCALE GENOMIC DNA]</scope>
    <source>
        <strain evidence="3 4">R19</strain>
    </source>
</reference>
<dbReference type="Pfam" id="PF04519">
    <property type="entry name" value="Bactofilin"/>
    <property type="match status" value="1"/>
</dbReference>
<dbReference type="PANTHER" id="PTHR35024:SF4">
    <property type="entry name" value="POLYMER-FORMING CYTOSKELETAL PROTEIN"/>
    <property type="match status" value="1"/>
</dbReference>
<dbReference type="KEGG" id="lsf:I8J32_014905"/>
<feature type="region of interest" description="Disordered" evidence="2">
    <location>
        <begin position="1"/>
        <end position="59"/>
    </location>
</feature>
<accession>A0A975ARS6</accession>
<dbReference type="InterPro" id="IPR007607">
    <property type="entry name" value="BacA/B"/>
</dbReference>
<evidence type="ECO:0000256" key="2">
    <source>
        <dbReference type="SAM" id="MobiDB-lite"/>
    </source>
</evidence>
<dbReference type="RefSeq" id="WP_200615895.1">
    <property type="nucleotide sequence ID" value="NZ_CP071518.1"/>
</dbReference>
<protein>
    <submittedName>
        <fullName evidence="3">Polymer-forming cytoskeletal protein</fullName>
    </submittedName>
</protein>
<dbReference type="EMBL" id="CP071518">
    <property type="protein sequence ID" value="QSX77992.1"/>
    <property type="molecule type" value="Genomic_DNA"/>
</dbReference>
<dbReference type="PANTHER" id="PTHR35024">
    <property type="entry name" value="HYPOTHETICAL CYTOSOLIC PROTEIN"/>
    <property type="match status" value="1"/>
</dbReference>
<feature type="region of interest" description="Disordered" evidence="2">
    <location>
        <begin position="157"/>
        <end position="179"/>
    </location>
</feature>
<proteinExistence type="inferred from homology"/>
<evidence type="ECO:0000256" key="1">
    <source>
        <dbReference type="ARBA" id="ARBA00044755"/>
    </source>
</evidence>